<evidence type="ECO:0000313" key="2">
    <source>
        <dbReference type="EMBL" id="OJA13105.1"/>
    </source>
</evidence>
<dbReference type="SUPFAM" id="SSF57903">
    <property type="entry name" value="FYVE/PHD zinc finger"/>
    <property type="match status" value="1"/>
</dbReference>
<comment type="caution">
    <text evidence="2">The sequence shown here is derived from an EMBL/GenBank/DDBJ whole genome shotgun (WGS) entry which is preliminary data.</text>
</comment>
<dbReference type="Proteomes" id="UP000183567">
    <property type="component" value="Unassembled WGS sequence"/>
</dbReference>
<organism evidence="2 3">
    <name type="scientific">Rhizopogon vesiculosus</name>
    <dbReference type="NCBI Taxonomy" id="180088"/>
    <lineage>
        <taxon>Eukaryota</taxon>
        <taxon>Fungi</taxon>
        <taxon>Dikarya</taxon>
        <taxon>Basidiomycota</taxon>
        <taxon>Agaricomycotina</taxon>
        <taxon>Agaricomycetes</taxon>
        <taxon>Agaricomycetidae</taxon>
        <taxon>Boletales</taxon>
        <taxon>Suillineae</taxon>
        <taxon>Rhizopogonaceae</taxon>
        <taxon>Rhizopogon</taxon>
    </lineage>
</organism>
<dbReference type="OrthoDB" id="2652344at2759"/>
<dbReference type="InterPro" id="IPR011011">
    <property type="entry name" value="Znf_FYVE_PHD"/>
</dbReference>
<evidence type="ECO:0000256" key="1">
    <source>
        <dbReference type="SAM" id="MobiDB-lite"/>
    </source>
</evidence>
<dbReference type="STRING" id="180088.A0A1J8QHL1"/>
<evidence type="ECO:0000313" key="3">
    <source>
        <dbReference type="Proteomes" id="UP000183567"/>
    </source>
</evidence>
<protein>
    <submittedName>
        <fullName evidence="2">Uncharacterized protein</fullName>
    </submittedName>
</protein>
<feature type="non-terminal residue" evidence="2">
    <location>
        <position position="239"/>
    </location>
</feature>
<feature type="compositionally biased region" description="Polar residues" evidence="1">
    <location>
        <begin position="1"/>
        <end position="14"/>
    </location>
</feature>
<dbReference type="AlphaFoldDB" id="A0A1J8QHL1"/>
<proteinExistence type="predicted"/>
<name>A0A1J8QHL1_9AGAM</name>
<reference evidence="2 3" key="1">
    <citation type="submission" date="2016-03" db="EMBL/GenBank/DDBJ databases">
        <title>Comparative genomics of the ectomycorrhizal sister species Rhizopogon vinicolor and Rhizopogon vesiculosus (Basidiomycota: Boletales) reveals a divergence of the mating type B locus.</title>
        <authorList>
            <person name="Mujic A.B."/>
            <person name="Kuo A."/>
            <person name="Tritt A."/>
            <person name="Lipzen A."/>
            <person name="Chen C."/>
            <person name="Johnson J."/>
            <person name="Sharma A."/>
            <person name="Barry K."/>
            <person name="Grigoriev I.V."/>
            <person name="Spatafora J.W."/>
        </authorList>
    </citation>
    <scope>NUCLEOTIDE SEQUENCE [LARGE SCALE GENOMIC DNA]</scope>
    <source>
        <strain evidence="2 3">AM-OR11-056</strain>
    </source>
</reference>
<sequence length="239" mass="26932">MTRTKQTAKKSNGGSAPRVSLQVDTASAPAEENSTSDGRINRGDDKMEIDEMDDHNGFCIICRDGAESCEDNTLYLCDFCPRVTCRLCMEIPPGLDDAILEDNVTFICICCHISRQQHGKDRSPYYGFYHDGQPVSTFLRIKSTFEISMSSQLSAAPIIMIHLVLVDFEASSGSPFRFAYEYLRPYFPDGGIEYREIFYDIGSNAKALRYRASMRPLIKELKKQCVSDRIVFAISTHTD</sequence>
<accession>A0A1J8QHL1</accession>
<feature type="region of interest" description="Disordered" evidence="1">
    <location>
        <begin position="1"/>
        <end position="44"/>
    </location>
</feature>
<keyword evidence="3" id="KW-1185">Reference proteome</keyword>
<dbReference type="EMBL" id="LVVM01004362">
    <property type="protein sequence ID" value="OJA13105.1"/>
    <property type="molecule type" value="Genomic_DNA"/>
</dbReference>
<gene>
    <name evidence="2" type="ORF">AZE42_13565</name>
</gene>